<dbReference type="InterPro" id="IPR036286">
    <property type="entry name" value="LexA/Signal_pep-like_sf"/>
</dbReference>
<comment type="caution">
    <text evidence="5">The sequence shown here is derived from an EMBL/GenBank/DDBJ whole genome shotgun (WGS) entry which is preliminary data.</text>
</comment>
<sequence length="214" mass="24088">MNTNLEELGVWIGLARRNKSLLQKHVADALGVTTQAVSSWENGKSLVSPKYASELAEMLDLDINIILDPNKLPRGRSYDVPIVGTAELLMFNPKREKYDDFYLRDERIDVPSSVCRKAGEGSFLLAYVVKGYLMEPVLKDGSIVLVDANQSFNVVDGAMYVVRHYDSIKIRSLFSNGPKKILRCFNPEITDELVDSTDKNFTILARVLWSCSEH</sequence>
<dbReference type="EMBL" id="QVMU01000019">
    <property type="protein sequence ID" value="RJX68698.1"/>
    <property type="molecule type" value="Genomic_DNA"/>
</dbReference>
<dbReference type="Pfam" id="PF01381">
    <property type="entry name" value="HTH_3"/>
    <property type="match status" value="1"/>
</dbReference>
<dbReference type="SUPFAM" id="SSF47413">
    <property type="entry name" value="lambda repressor-like DNA-binding domains"/>
    <property type="match status" value="1"/>
</dbReference>
<dbReference type="SUPFAM" id="SSF51306">
    <property type="entry name" value="LexA/Signal peptidase"/>
    <property type="match status" value="1"/>
</dbReference>
<dbReference type="RefSeq" id="WP_120033710.1">
    <property type="nucleotide sequence ID" value="NZ_QVMU01000019.1"/>
</dbReference>
<dbReference type="Gene3D" id="2.10.109.10">
    <property type="entry name" value="Umud Fragment, subunit A"/>
    <property type="match status" value="1"/>
</dbReference>
<dbReference type="PROSITE" id="PS50943">
    <property type="entry name" value="HTH_CROC1"/>
    <property type="match status" value="1"/>
</dbReference>
<evidence type="ECO:0000259" key="4">
    <source>
        <dbReference type="PROSITE" id="PS50943"/>
    </source>
</evidence>
<protein>
    <submittedName>
        <fullName evidence="5">Helix-turn-helix domain-containing protein</fullName>
    </submittedName>
</protein>
<organism evidence="5 6">
    <name type="scientific">Vibrio sinensis</name>
    <dbReference type="NCBI Taxonomy" id="2302434"/>
    <lineage>
        <taxon>Bacteria</taxon>
        <taxon>Pseudomonadati</taxon>
        <taxon>Pseudomonadota</taxon>
        <taxon>Gammaproteobacteria</taxon>
        <taxon>Vibrionales</taxon>
        <taxon>Vibrionaceae</taxon>
        <taxon>Vibrio</taxon>
    </lineage>
</organism>
<dbReference type="SMART" id="SM00530">
    <property type="entry name" value="HTH_XRE"/>
    <property type="match status" value="1"/>
</dbReference>
<gene>
    <name evidence="5" type="ORF">DZ860_17030</name>
</gene>
<dbReference type="Gene3D" id="1.10.260.40">
    <property type="entry name" value="lambda repressor-like DNA-binding domains"/>
    <property type="match status" value="1"/>
</dbReference>
<name>A0A3A6QLN8_9VIBR</name>
<feature type="domain" description="HTH cro/C1-type" evidence="4">
    <location>
        <begin position="15"/>
        <end position="66"/>
    </location>
</feature>
<dbReference type="CDD" id="cd06529">
    <property type="entry name" value="S24_LexA-like"/>
    <property type="match status" value="1"/>
</dbReference>
<proteinExistence type="predicted"/>
<dbReference type="OrthoDB" id="8613261at2"/>
<accession>A0A3A6QLN8</accession>
<dbReference type="AlphaFoldDB" id="A0A3A6QLN8"/>
<evidence type="ECO:0000256" key="1">
    <source>
        <dbReference type="ARBA" id="ARBA00023015"/>
    </source>
</evidence>
<dbReference type="InterPro" id="IPR010982">
    <property type="entry name" value="Lambda_DNA-bd_dom_sf"/>
</dbReference>
<keyword evidence="3" id="KW-0804">Transcription</keyword>
<evidence type="ECO:0000313" key="5">
    <source>
        <dbReference type="EMBL" id="RJX68698.1"/>
    </source>
</evidence>
<dbReference type="InterPro" id="IPR015927">
    <property type="entry name" value="Peptidase_S24_S26A/B/C"/>
</dbReference>
<dbReference type="InterPro" id="IPR001387">
    <property type="entry name" value="Cro/C1-type_HTH"/>
</dbReference>
<dbReference type="CDD" id="cd00093">
    <property type="entry name" value="HTH_XRE"/>
    <property type="match status" value="1"/>
</dbReference>
<keyword evidence="6" id="KW-1185">Reference proteome</keyword>
<dbReference type="PANTHER" id="PTHR40661:SF2">
    <property type="entry name" value="HTH-TYPE TRANSCRIPTIONAL REGULATOR PRTR"/>
    <property type="match status" value="1"/>
</dbReference>
<evidence type="ECO:0000313" key="6">
    <source>
        <dbReference type="Proteomes" id="UP000273252"/>
    </source>
</evidence>
<dbReference type="PANTHER" id="PTHR40661">
    <property type="match status" value="1"/>
</dbReference>
<evidence type="ECO:0000256" key="2">
    <source>
        <dbReference type="ARBA" id="ARBA00023125"/>
    </source>
</evidence>
<reference evidence="5 6" key="1">
    <citation type="submission" date="2018-08" db="EMBL/GenBank/DDBJ databases">
        <title>Vibrio isolated from the Eastern China Marginal Seas.</title>
        <authorList>
            <person name="Li Y."/>
        </authorList>
    </citation>
    <scope>NUCLEOTIDE SEQUENCE [LARGE SCALE GENOMIC DNA]</scope>
    <source>
        <strain evidence="5 6">BEI233</strain>
    </source>
</reference>
<dbReference type="Proteomes" id="UP000273252">
    <property type="component" value="Unassembled WGS sequence"/>
</dbReference>
<keyword evidence="1" id="KW-0805">Transcription regulation</keyword>
<dbReference type="Pfam" id="PF00717">
    <property type="entry name" value="Peptidase_S24"/>
    <property type="match status" value="1"/>
</dbReference>
<dbReference type="InterPro" id="IPR039418">
    <property type="entry name" value="LexA-like"/>
</dbReference>
<evidence type="ECO:0000256" key="3">
    <source>
        <dbReference type="ARBA" id="ARBA00023163"/>
    </source>
</evidence>
<keyword evidence="2" id="KW-0238">DNA-binding</keyword>
<dbReference type="GO" id="GO:0003677">
    <property type="term" value="F:DNA binding"/>
    <property type="evidence" value="ECO:0007669"/>
    <property type="project" value="UniProtKB-KW"/>
</dbReference>